<evidence type="ECO:0000256" key="3">
    <source>
        <dbReference type="ARBA" id="ARBA00023163"/>
    </source>
</evidence>
<dbReference type="InterPro" id="IPR000524">
    <property type="entry name" value="Tscrpt_reg_HTH_GntR"/>
</dbReference>
<dbReference type="Pfam" id="PF00392">
    <property type="entry name" value="GntR"/>
    <property type="match status" value="1"/>
</dbReference>
<dbReference type="CDD" id="cd07377">
    <property type="entry name" value="WHTH_GntR"/>
    <property type="match status" value="1"/>
</dbReference>
<dbReference type="EMBL" id="CP065668">
    <property type="protein sequence ID" value="QPS05912.1"/>
    <property type="molecule type" value="Genomic_DNA"/>
</dbReference>
<dbReference type="Gene3D" id="1.10.10.10">
    <property type="entry name" value="Winged helix-like DNA-binding domain superfamily/Winged helix DNA-binding domain"/>
    <property type="match status" value="1"/>
</dbReference>
<dbReference type="Gene3D" id="1.20.120.530">
    <property type="entry name" value="GntR ligand-binding domain-like"/>
    <property type="match status" value="1"/>
</dbReference>
<dbReference type="Proteomes" id="UP000594778">
    <property type="component" value="Chromosome"/>
</dbReference>
<dbReference type="PROSITE" id="PS50949">
    <property type="entry name" value="HTH_GNTR"/>
    <property type="match status" value="1"/>
</dbReference>
<evidence type="ECO:0000313" key="6">
    <source>
        <dbReference type="Proteomes" id="UP000594778"/>
    </source>
</evidence>
<dbReference type="AlphaFoldDB" id="A0A7T2RZB4"/>
<keyword evidence="2" id="KW-0238">DNA-binding</keyword>
<dbReference type="SUPFAM" id="SSF46785">
    <property type="entry name" value="Winged helix' DNA-binding domain"/>
    <property type="match status" value="1"/>
</dbReference>
<proteinExistence type="predicted"/>
<organism evidence="5 6">
    <name type="scientific">Delftia acidovorans</name>
    <name type="common">Pseudomonas acidovorans</name>
    <name type="synonym">Comamonas acidovorans</name>
    <dbReference type="NCBI Taxonomy" id="80866"/>
    <lineage>
        <taxon>Bacteria</taxon>
        <taxon>Pseudomonadati</taxon>
        <taxon>Pseudomonadota</taxon>
        <taxon>Betaproteobacteria</taxon>
        <taxon>Burkholderiales</taxon>
        <taxon>Comamonadaceae</taxon>
        <taxon>Delftia</taxon>
    </lineage>
</organism>
<evidence type="ECO:0000256" key="2">
    <source>
        <dbReference type="ARBA" id="ARBA00023125"/>
    </source>
</evidence>
<name>A0A7T2RZB4_DELAC</name>
<dbReference type="SUPFAM" id="SSF48008">
    <property type="entry name" value="GntR ligand-binding domain-like"/>
    <property type="match status" value="1"/>
</dbReference>
<dbReference type="RefSeq" id="WP_183020149.1">
    <property type="nucleotide sequence ID" value="NZ_CP065668.1"/>
</dbReference>
<dbReference type="SMART" id="SM00345">
    <property type="entry name" value="HTH_GNTR"/>
    <property type="match status" value="1"/>
</dbReference>
<dbReference type="PRINTS" id="PR00035">
    <property type="entry name" value="HTHGNTR"/>
</dbReference>
<dbReference type="InterPro" id="IPR036388">
    <property type="entry name" value="WH-like_DNA-bd_sf"/>
</dbReference>
<dbReference type="InterPro" id="IPR011711">
    <property type="entry name" value="GntR_C"/>
</dbReference>
<dbReference type="GO" id="GO:0003700">
    <property type="term" value="F:DNA-binding transcription factor activity"/>
    <property type="evidence" value="ECO:0007669"/>
    <property type="project" value="InterPro"/>
</dbReference>
<reference evidence="5 6" key="1">
    <citation type="submission" date="2020-12" db="EMBL/GenBank/DDBJ databases">
        <title>FDA dAtabase for Regulatory Grade micrObial Sequences (FDA-ARGOS): Supporting development and validation of Infectious Disease Dx tests.</title>
        <authorList>
            <person name="Sproer C."/>
            <person name="Gronow S."/>
            <person name="Severitt S."/>
            <person name="Schroder I."/>
            <person name="Tallon L."/>
            <person name="Sadzewicz L."/>
            <person name="Zhao X."/>
            <person name="Boylan J."/>
            <person name="Ott S."/>
            <person name="Bowen H."/>
            <person name="Vavikolanu K."/>
            <person name="Mehta A."/>
            <person name="Aluvathingal J."/>
            <person name="Nadendla S."/>
            <person name="Lowell S."/>
            <person name="Myers T."/>
            <person name="Yan Y."/>
            <person name="Sichtig H."/>
        </authorList>
    </citation>
    <scope>NUCLEOTIDE SEQUENCE [LARGE SCALE GENOMIC DNA]</scope>
    <source>
        <strain evidence="5 6">FDAARGOS_909</strain>
    </source>
</reference>
<dbReference type="PANTHER" id="PTHR43537:SF53">
    <property type="entry name" value="HTH-TYPE TRANSCRIPTIONAL REPRESSOR NANR"/>
    <property type="match status" value="1"/>
</dbReference>
<sequence>MSEPQDAPATGPALIAERVMRSIVERKLRPGERLGEKELAEVFGVSRTMVREALMQLQARGFVEVRSRQGWYVVEPSFEEAQETYAARRVLESGMLRDAGRPLQAAIRTLRQHVAQERGAIAEADNAGQRSVLLADFHVCLAQQLGNRFLTAMMADLSARTTLVSALYQSQTEAQHSNADHEAIVDALAAGDMARAEQLMREHIDALAARLDQDLAHRARLQDRLLDALQPQAAQAAQATRTGRGKPRG</sequence>
<gene>
    <name evidence="5" type="ORF">I6G66_16435</name>
</gene>
<keyword evidence="1" id="KW-0805">Transcription regulation</keyword>
<dbReference type="GO" id="GO:0003677">
    <property type="term" value="F:DNA binding"/>
    <property type="evidence" value="ECO:0007669"/>
    <property type="project" value="UniProtKB-KW"/>
</dbReference>
<feature type="domain" description="HTH gntR-type" evidence="4">
    <location>
        <begin position="9"/>
        <end position="76"/>
    </location>
</feature>
<dbReference type="InterPro" id="IPR008920">
    <property type="entry name" value="TF_FadR/GntR_C"/>
</dbReference>
<dbReference type="Pfam" id="PF07729">
    <property type="entry name" value="FCD"/>
    <property type="match status" value="1"/>
</dbReference>
<evidence type="ECO:0000313" key="5">
    <source>
        <dbReference type="EMBL" id="QPS05912.1"/>
    </source>
</evidence>
<dbReference type="PANTHER" id="PTHR43537">
    <property type="entry name" value="TRANSCRIPTIONAL REGULATOR, GNTR FAMILY"/>
    <property type="match status" value="1"/>
</dbReference>
<protein>
    <submittedName>
        <fullName evidence="5">GntR family transcriptional regulator</fullName>
    </submittedName>
</protein>
<dbReference type="SMART" id="SM00895">
    <property type="entry name" value="FCD"/>
    <property type="match status" value="1"/>
</dbReference>
<evidence type="ECO:0000256" key="1">
    <source>
        <dbReference type="ARBA" id="ARBA00023015"/>
    </source>
</evidence>
<evidence type="ECO:0000259" key="4">
    <source>
        <dbReference type="PROSITE" id="PS50949"/>
    </source>
</evidence>
<keyword evidence="3" id="KW-0804">Transcription</keyword>
<dbReference type="InterPro" id="IPR036390">
    <property type="entry name" value="WH_DNA-bd_sf"/>
</dbReference>
<accession>A0A7T2RZB4</accession>